<keyword evidence="2" id="KW-1185">Reference proteome</keyword>
<reference evidence="1 2" key="1">
    <citation type="submission" date="2016-07" db="EMBL/GenBank/DDBJ databases">
        <title>Complete genome sequence of Bradyrhizobium icense LMTR 13T, a potential inoculant strain isolated from lima bean (Phaseolus lunatus) in Peru.</title>
        <authorList>
            <person name="Ormeno-Orrillo E."/>
            <person name="Duran D."/>
            <person name="Rogel M.A."/>
            <person name="Rey L."/>
            <person name="Imperial J."/>
            <person name="Ruiz-Argueso T."/>
            <person name="Martinez-Romero E."/>
        </authorList>
    </citation>
    <scope>NUCLEOTIDE SEQUENCE [LARGE SCALE GENOMIC DNA]</scope>
    <source>
        <strain evidence="1 2">LMTR 13</strain>
    </source>
</reference>
<evidence type="ECO:0000313" key="2">
    <source>
        <dbReference type="Proteomes" id="UP000092839"/>
    </source>
</evidence>
<organism evidence="1 2">
    <name type="scientific">Bradyrhizobium icense</name>
    <dbReference type="NCBI Taxonomy" id="1274631"/>
    <lineage>
        <taxon>Bacteria</taxon>
        <taxon>Pseudomonadati</taxon>
        <taxon>Pseudomonadota</taxon>
        <taxon>Alphaproteobacteria</taxon>
        <taxon>Hyphomicrobiales</taxon>
        <taxon>Nitrobacteraceae</taxon>
        <taxon>Bradyrhizobium</taxon>
    </lineage>
</organism>
<protein>
    <submittedName>
        <fullName evidence="1">Uncharacterized protein</fullName>
    </submittedName>
</protein>
<accession>A0A1B1UDA5</accession>
<name>A0A1B1UDA5_9BRAD</name>
<dbReference type="AlphaFoldDB" id="A0A1B1UDA5"/>
<proteinExistence type="predicted"/>
<dbReference type="KEGG" id="bic:LMTR13_11255"/>
<evidence type="ECO:0000313" key="1">
    <source>
        <dbReference type="EMBL" id="ANW00656.1"/>
    </source>
</evidence>
<dbReference type="STRING" id="1274631.LMTR13_11255"/>
<gene>
    <name evidence="1" type="ORF">LMTR13_11255</name>
</gene>
<dbReference type="EMBL" id="CP016428">
    <property type="protein sequence ID" value="ANW00656.1"/>
    <property type="molecule type" value="Genomic_DNA"/>
</dbReference>
<sequence>MAEQSHLARFAEFVIGDDSSELGIARAERDYALHCLEREIAICARTHAAFLAYLQTENNCTRTGQPCREHQKCGCDLEAREYIDAHPPQEREEGTAQ</sequence>
<dbReference type="Proteomes" id="UP000092839">
    <property type="component" value="Chromosome"/>
</dbReference>